<evidence type="ECO:0000313" key="3">
    <source>
        <dbReference type="EMBL" id="GJJ75085.1"/>
    </source>
</evidence>
<feature type="region of interest" description="Disordered" evidence="1">
    <location>
        <begin position="354"/>
        <end position="392"/>
    </location>
</feature>
<reference evidence="3" key="1">
    <citation type="submission" date="2021-11" db="EMBL/GenBank/DDBJ databases">
        <authorList>
            <person name="Herlambang A."/>
            <person name="Guo Y."/>
            <person name="Takashima Y."/>
            <person name="Nishizawa T."/>
        </authorList>
    </citation>
    <scope>NUCLEOTIDE SEQUENCE</scope>
    <source>
        <strain evidence="3">E1425</strain>
    </source>
</reference>
<keyword evidence="2" id="KW-0812">Transmembrane</keyword>
<reference evidence="3" key="2">
    <citation type="journal article" date="2022" name="Microbiol. Resour. Announc.">
        <title>Whole-Genome Sequence of Entomortierella parvispora E1425, a Mucoromycotan Fungus Associated with Burkholderiaceae-Related Endosymbiotic Bacteria.</title>
        <authorList>
            <person name="Herlambang A."/>
            <person name="Guo Y."/>
            <person name="Takashima Y."/>
            <person name="Narisawa K."/>
            <person name="Ohta H."/>
            <person name="Nishizawa T."/>
        </authorList>
    </citation>
    <scope>NUCLEOTIDE SEQUENCE</scope>
    <source>
        <strain evidence="3">E1425</strain>
    </source>
</reference>
<feature type="region of interest" description="Disordered" evidence="1">
    <location>
        <begin position="537"/>
        <end position="556"/>
    </location>
</feature>
<dbReference type="Proteomes" id="UP000827284">
    <property type="component" value="Unassembled WGS sequence"/>
</dbReference>
<proteinExistence type="predicted"/>
<comment type="caution">
    <text evidence="3">The sequence shown here is derived from an EMBL/GenBank/DDBJ whole genome shotgun (WGS) entry which is preliminary data.</text>
</comment>
<gene>
    <name evidence="3" type="ORF">EMPS_07443</name>
</gene>
<feature type="transmembrane region" description="Helical" evidence="2">
    <location>
        <begin position="605"/>
        <end position="622"/>
    </location>
</feature>
<keyword evidence="2" id="KW-1133">Transmembrane helix</keyword>
<protein>
    <submittedName>
        <fullName evidence="3">Uncharacterized protein</fullName>
    </submittedName>
</protein>
<feature type="region of interest" description="Disordered" evidence="1">
    <location>
        <begin position="1"/>
        <end position="157"/>
    </location>
</feature>
<dbReference type="AlphaFoldDB" id="A0A9P3LYP8"/>
<feature type="compositionally biased region" description="Low complexity" evidence="1">
    <location>
        <begin position="374"/>
        <end position="392"/>
    </location>
</feature>
<feature type="compositionally biased region" description="Acidic residues" evidence="1">
    <location>
        <begin position="44"/>
        <end position="56"/>
    </location>
</feature>
<accession>A0A9P3LYP8</accession>
<feature type="compositionally biased region" description="Polar residues" evidence="1">
    <location>
        <begin position="34"/>
        <end position="43"/>
    </location>
</feature>
<evidence type="ECO:0000256" key="1">
    <source>
        <dbReference type="SAM" id="MobiDB-lite"/>
    </source>
</evidence>
<keyword evidence="4" id="KW-1185">Reference proteome</keyword>
<feature type="compositionally biased region" description="Low complexity" evidence="1">
    <location>
        <begin position="95"/>
        <end position="132"/>
    </location>
</feature>
<feature type="compositionally biased region" description="Polar residues" evidence="1">
    <location>
        <begin position="1"/>
        <end position="12"/>
    </location>
</feature>
<keyword evidence="2" id="KW-0472">Membrane</keyword>
<dbReference type="OrthoDB" id="2409683at2759"/>
<evidence type="ECO:0000313" key="4">
    <source>
        <dbReference type="Proteomes" id="UP000827284"/>
    </source>
</evidence>
<feature type="compositionally biased region" description="Pro residues" evidence="1">
    <location>
        <begin position="16"/>
        <end position="26"/>
    </location>
</feature>
<sequence>MATENSVVSHVSTDAPPLPEVNPPEESPMVESLSLETSVQETISLDDSEAVQDESEVAPIPATDPQPHTCPENPARPPSFHRYSQEPRPPPGHPTEPLAPSLLSPISSNDDSSVDSPDIVSSPHPRLPPLSLGALSNFHPQRANGPAFSSADEPPPYSPTHTILPHYFSLEPIPVRSYIIKDSTSLPFMFDFWLCSTTNSNPFHEQATASLSASMSPIPTAAATTNTTPESRPHSPTLQLQERGLASQQHQNELKYCIIRPTHTDRTAIPLNGSTGPNAYFIPALALVAANYPSRWIWWGTEALQLVVFGRNLKNIVMEWRWKHGRTRIGGPIVHRLVGCSFRVTPDRRYCWKQGTGKRRSTTHSTENGRRTGRSSGIGTQSRREVSGSSGLVSNGGGSWFGTFFSRGRVPTDFTTADTTDIPLGNVHPLPTLNEQDTIADRQEHTLDEDEDGDEELGCYHCREESPSGVTGRIVAIYKPGRPANRARDRPATSRKLEIYTELGERCETAMMLMCTRLEDLFVSVPEQKKGPFIVRSRQEAPSTENGTEAGADNGEVAEIGNEQERGEGLELDATELSIQRSRSLQSMSLKQRIVGTKAAWKMRVKWIVAAVLIAVVAVLVFKPKSSH</sequence>
<name>A0A9P3LYP8_9FUNG</name>
<organism evidence="3 4">
    <name type="scientific">Entomortierella parvispora</name>
    <dbReference type="NCBI Taxonomy" id="205924"/>
    <lineage>
        <taxon>Eukaryota</taxon>
        <taxon>Fungi</taxon>
        <taxon>Fungi incertae sedis</taxon>
        <taxon>Mucoromycota</taxon>
        <taxon>Mortierellomycotina</taxon>
        <taxon>Mortierellomycetes</taxon>
        <taxon>Mortierellales</taxon>
        <taxon>Mortierellaceae</taxon>
        <taxon>Entomortierella</taxon>
    </lineage>
</organism>
<evidence type="ECO:0000256" key="2">
    <source>
        <dbReference type="SAM" id="Phobius"/>
    </source>
</evidence>
<dbReference type="EMBL" id="BQFW01000010">
    <property type="protein sequence ID" value="GJJ75085.1"/>
    <property type="molecule type" value="Genomic_DNA"/>
</dbReference>